<dbReference type="InterPro" id="IPR032259">
    <property type="entry name" value="HIBYL-CoA-H"/>
</dbReference>
<feature type="domain" description="Enoyl-CoA hydratase/isomerase" evidence="12">
    <location>
        <begin position="86"/>
        <end position="417"/>
    </location>
</feature>
<evidence type="ECO:0000256" key="3">
    <source>
        <dbReference type="ARBA" id="ARBA00005109"/>
    </source>
</evidence>
<evidence type="ECO:0000256" key="6">
    <source>
        <dbReference type="ARBA" id="ARBA00016714"/>
    </source>
</evidence>
<dbReference type="PANTHER" id="PTHR43176">
    <property type="entry name" value="3-HYDROXYISOBUTYRYL-COA HYDROLASE-RELATED"/>
    <property type="match status" value="1"/>
</dbReference>
<evidence type="ECO:0000256" key="4">
    <source>
        <dbReference type="ARBA" id="ARBA00005254"/>
    </source>
</evidence>
<evidence type="ECO:0000256" key="5">
    <source>
        <dbReference type="ARBA" id="ARBA00011915"/>
    </source>
</evidence>
<evidence type="ECO:0000256" key="1">
    <source>
        <dbReference type="ARBA" id="ARBA00001709"/>
    </source>
</evidence>
<keyword evidence="8 13" id="KW-0378">Hydrolase</keyword>
<evidence type="ECO:0000259" key="12">
    <source>
        <dbReference type="Pfam" id="PF16113"/>
    </source>
</evidence>
<keyword evidence="14" id="KW-1185">Reference proteome</keyword>
<dbReference type="NCBIfam" id="NF004127">
    <property type="entry name" value="PRK05617.1"/>
    <property type="match status" value="1"/>
</dbReference>
<dbReference type="SUPFAM" id="SSF47616">
    <property type="entry name" value="GST C-terminal domain-like"/>
    <property type="match status" value="1"/>
</dbReference>
<proteinExistence type="inferred from homology"/>
<dbReference type="Gene3D" id="3.90.226.10">
    <property type="entry name" value="2-enoyl-CoA Hydratase, Chain A, domain 1"/>
    <property type="match status" value="1"/>
</dbReference>
<comment type="catalytic activity">
    <reaction evidence="1">
        <text>3-hydroxy-2-methylpropanoyl-CoA + H2O = 3-hydroxy-2-methylpropanoate + CoA + H(+)</text>
        <dbReference type="Rhea" id="RHEA:20888"/>
        <dbReference type="ChEBI" id="CHEBI:11805"/>
        <dbReference type="ChEBI" id="CHEBI:15377"/>
        <dbReference type="ChEBI" id="CHEBI:15378"/>
        <dbReference type="ChEBI" id="CHEBI:57287"/>
        <dbReference type="ChEBI" id="CHEBI:57340"/>
        <dbReference type="EC" id="3.1.2.4"/>
    </reaction>
</comment>
<dbReference type="AlphaFoldDB" id="A0AA35TZ49"/>
<dbReference type="InterPro" id="IPR036282">
    <property type="entry name" value="Glutathione-S-Trfase_C_sf"/>
</dbReference>
<comment type="subcellular location">
    <subcellularLocation>
        <location evidence="2">Mitochondrion</location>
    </subcellularLocation>
</comment>
<evidence type="ECO:0000256" key="10">
    <source>
        <dbReference type="ARBA" id="ARBA00024871"/>
    </source>
</evidence>
<evidence type="ECO:0000313" key="13">
    <source>
        <dbReference type="EMBL" id="CAI8056419.1"/>
    </source>
</evidence>
<dbReference type="EMBL" id="CASHTH010004350">
    <property type="protein sequence ID" value="CAI8056419.1"/>
    <property type="molecule type" value="Genomic_DNA"/>
</dbReference>
<dbReference type="Proteomes" id="UP001174909">
    <property type="component" value="Unassembled WGS sequence"/>
</dbReference>
<dbReference type="InterPro" id="IPR029045">
    <property type="entry name" value="ClpP/crotonase-like_dom_sf"/>
</dbReference>
<comment type="pathway">
    <text evidence="3">Amino-acid degradation; L-valine degradation.</text>
</comment>
<dbReference type="EC" id="3.1.2.4" evidence="5"/>
<evidence type="ECO:0000313" key="14">
    <source>
        <dbReference type="Proteomes" id="UP001174909"/>
    </source>
</evidence>
<evidence type="ECO:0000256" key="11">
    <source>
        <dbReference type="ARBA" id="ARBA00031181"/>
    </source>
</evidence>
<evidence type="ECO:0000256" key="7">
    <source>
        <dbReference type="ARBA" id="ARBA00022456"/>
    </source>
</evidence>
<dbReference type="GO" id="GO:0003860">
    <property type="term" value="F:3-hydroxyisobutyryl-CoA hydrolase activity"/>
    <property type="evidence" value="ECO:0007669"/>
    <property type="project" value="UniProtKB-EC"/>
</dbReference>
<keyword evidence="7" id="KW-0101">Branched-chain amino acid catabolism</keyword>
<evidence type="ECO:0000256" key="8">
    <source>
        <dbReference type="ARBA" id="ARBA00022801"/>
    </source>
</evidence>
<comment type="similarity">
    <text evidence="4">Belongs to the enoyl-CoA hydratase/isomerase family.</text>
</comment>
<name>A0AA35TZ49_GEOBA</name>
<protein>
    <recommendedName>
        <fullName evidence="6">3-hydroxyisobutyryl-CoA hydrolase, mitochondrial</fullName>
        <ecNumber evidence="5">3.1.2.4</ecNumber>
    </recommendedName>
    <alternativeName>
        <fullName evidence="11">3-hydroxyisobutyryl-coenzyme A hydrolase</fullName>
    </alternativeName>
</protein>
<evidence type="ECO:0000256" key="9">
    <source>
        <dbReference type="ARBA" id="ARBA00023128"/>
    </source>
</evidence>
<accession>A0AA35TZ49</accession>
<keyword evidence="9" id="KW-0496">Mitochondrion</keyword>
<dbReference type="CDD" id="cd06558">
    <property type="entry name" value="crotonase-like"/>
    <property type="match status" value="1"/>
</dbReference>
<reference evidence="13" key="1">
    <citation type="submission" date="2023-03" db="EMBL/GenBank/DDBJ databases">
        <authorList>
            <person name="Steffen K."/>
            <person name="Cardenas P."/>
        </authorList>
    </citation>
    <scope>NUCLEOTIDE SEQUENCE</scope>
</reference>
<dbReference type="PANTHER" id="PTHR43176:SF3">
    <property type="entry name" value="3-HYDROXYISOBUTYRYL-COA HYDROLASE, MITOCHONDRIAL"/>
    <property type="match status" value="1"/>
</dbReference>
<dbReference type="FunFam" id="3.90.226.10:FF:000026">
    <property type="entry name" value="3-hydroxyisobutyryl-CoA hydrolase, mitochondrial"/>
    <property type="match status" value="1"/>
</dbReference>
<gene>
    <name evidence="13" type="ORF">GBAR_LOCUS30739</name>
</gene>
<evidence type="ECO:0000256" key="2">
    <source>
        <dbReference type="ARBA" id="ARBA00004173"/>
    </source>
</evidence>
<comment type="function">
    <text evidence="10">Hydrolyzes 3-hydroxyisobutyryl-CoA (HIBYL-CoA), a saline catabolite. Has high activity toward isobutyryl-CoA. Could be an isobutyryl-CoA dehydrogenase that functions in valine catabolism. Also hydrolyzes 3-hydroxypropanoyl-CoA.</text>
</comment>
<comment type="caution">
    <text evidence="13">The sequence shown here is derived from an EMBL/GenBank/DDBJ whole genome shotgun (WGS) entry which is preliminary data.</text>
</comment>
<dbReference type="GO" id="GO:0005739">
    <property type="term" value="C:mitochondrion"/>
    <property type="evidence" value="ECO:0007669"/>
    <property type="project" value="UniProtKB-SubCell"/>
</dbReference>
<dbReference type="SUPFAM" id="SSF52096">
    <property type="entry name" value="ClpP/crotonase"/>
    <property type="match status" value="1"/>
</dbReference>
<dbReference type="Gene3D" id="1.20.1050.10">
    <property type="match status" value="1"/>
</dbReference>
<organism evidence="13 14">
    <name type="scientific">Geodia barretti</name>
    <name type="common">Barrett's horny sponge</name>
    <dbReference type="NCBI Taxonomy" id="519541"/>
    <lineage>
        <taxon>Eukaryota</taxon>
        <taxon>Metazoa</taxon>
        <taxon>Porifera</taxon>
        <taxon>Demospongiae</taxon>
        <taxon>Heteroscleromorpha</taxon>
        <taxon>Tetractinellida</taxon>
        <taxon>Astrophorina</taxon>
        <taxon>Geodiidae</taxon>
        <taxon>Geodia</taxon>
    </lineage>
</organism>
<dbReference type="GO" id="GO:0006574">
    <property type="term" value="P:L-valine catabolic process"/>
    <property type="evidence" value="ECO:0007669"/>
    <property type="project" value="TreeGrafter"/>
</dbReference>
<dbReference type="InterPro" id="IPR045004">
    <property type="entry name" value="ECH_dom"/>
</dbReference>
<dbReference type="Pfam" id="PF16113">
    <property type="entry name" value="ECH_2"/>
    <property type="match status" value="1"/>
</dbReference>
<sequence>MRTTVRERSDVALGLFNDRLIGRDWIALDYPTVADVATFPAISQCGDGDISLHGYDAIEAWDAAPNDRGGAAVSDEIILERKGRVGSVTLNRPKALNALTQPMVLGLDARLKEWAEDPAISVVVVRGAARDDGRVPFCAGGDIRLLYGEQDDPDRHFATVFYAQEYRLNTFIFRYPKPYVALIDGVVMGGGVGISIHGSHRVMTERALFAMPETGIGLFPDVGATYFLPRLTGKAGLYLGLTGARIGAADSLYLGLATHVVASDALQALDETLLAADSGSDAHAAIDRLLANCAADPGPASLAARQAEIDRCFAAGSVEEIVANLEAEGSDWAAETLATLRQKSPTSLKVSFKQLTAYGERDFEEAMALEYRLAMHCNLGVDFFEGIRAQIVDKDRNPAWRPARLEEVTAATVDAYFESRPRAT</sequence>